<reference evidence="2" key="1">
    <citation type="journal article" date="2021" name="bioRxiv">
        <title>Ancestral mitochondrial apparatus derived from the bacterial type II secretion system.</title>
        <authorList>
            <person name="Horvathova L."/>
            <person name="Zarsky V."/>
            <person name="Panek T."/>
            <person name="Derelle R."/>
            <person name="Pyrih J."/>
            <person name="Motyckova A."/>
            <person name="Klapst'ova V."/>
            <person name="Vinopalova M."/>
            <person name="Markova L."/>
            <person name="Voleman L."/>
            <person name="Klimes V."/>
            <person name="Petru M."/>
            <person name="Vaitova Z."/>
            <person name="Cepicka I."/>
            <person name="Hryzakova K."/>
            <person name="Harant K."/>
            <person name="Gray M.W."/>
            <person name="Chami M."/>
            <person name="Guilvout I."/>
            <person name="Francetic O."/>
            <person name="Lang B.F."/>
            <person name="Vlcek C."/>
            <person name="Tsaousis A.D."/>
            <person name="Elias M."/>
            <person name="Dolezal P."/>
        </authorList>
    </citation>
    <scope>NUCLEOTIDE SEQUENCE</scope>
    <source>
        <strain evidence="2">ATCC 50740</strain>
    </source>
</reference>
<feature type="region of interest" description="Disordered" evidence="1">
    <location>
        <begin position="15"/>
        <end position="34"/>
    </location>
</feature>
<dbReference type="EMBL" id="MT460921">
    <property type="protein sequence ID" value="QRZ58749.1"/>
    <property type="molecule type" value="Genomic_DNA"/>
</dbReference>
<name>A0A895KR55_MALJA</name>
<proteinExistence type="predicted"/>
<accession>A0A895KR55</accession>
<feature type="compositionally biased region" description="Low complexity" evidence="1">
    <location>
        <begin position="15"/>
        <end position="27"/>
    </location>
</feature>
<sequence>MHRVTRLLRQLVDESSSLSQQQHTSHSAVGVRPFRTLHTGTETTKLPLPTEQRRQLVLDAREKRDRDRSAPYPYTSLLVIRHVFKTAREMQALHIHLKYIAQSGETRLMFRTKQGLMSGGVIENKHWIKYLLMHAVGTEDYESAGEGEFRLDVLVDDDSAVRLEYTCNVVYTHDGVKLTLAPVG</sequence>
<evidence type="ECO:0000256" key="1">
    <source>
        <dbReference type="SAM" id="MobiDB-lite"/>
    </source>
</evidence>
<organism evidence="2">
    <name type="scientific">Malawimonas jakobiformis</name>
    <name type="common">Flagellated protozoan</name>
    <dbReference type="NCBI Taxonomy" id="136089"/>
    <lineage>
        <taxon>Eukaryota</taxon>
        <taxon>Malawimonadida</taxon>
        <taxon>Malawimonadidae</taxon>
        <taxon>Malawimonas</taxon>
    </lineage>
</organism>
<dbReference type="AlphaFoldDB" id="A0A895KR55"/>
<protein>
    <submittedName>
        <fullName evidence="2">General secretion pathway protein EL3</fullName>
    </submittedName>
</protein>
<gene>
    <name evidence="2" type="primary">GspEL3</name>
</gene>
<evidence type="ECO:0000313" key="2">
    <source>
        <dbReference type="EMBL" id="QRZ58749.1"/>
    </source>
</evidence>